<dbReference type="AlphaFoldDB" id="A0A1G2HHX1"/>
<dbReference type="EMBL" id="MHOK01000009">
    <property type="protein sequence ID" value="OGZ62043.1"/>
    <property type="molecule type" value="Genomic_DNA"/>
</dbReference>
<keyword evidence="1" id="KW-0812">Transmembrane</keyword>
<feature type="transmembrane region" description="Helical" evidence="1">
    <location>
        <begin position="67"/>
        <end position="87"/>
    </location>
</feature>
<evidence type="ECO:0000313" key="2">
    <source>
        <dbReference type="EMBL" id="OGZ62043.1"/>
    </source>
</evidence>
<dbReference type="STRING" id="1802165.A3F94_02325"/>
<keyword evidence="1" id="KW-1133">Transmembrane helix</keyword>
<feature type="transmembrane region" description="Helical" evidence="1">
    <location>
        <begin position="99"/>
        <end position="118"/>
    </location>
</feature>
<accession>A0A1G2HHX1</accession>
<organism evidence="2 3">
    <name type="scientific">Candidatus Spechtbacteria bacterium RIFCSPLOWO2_12_FULL_38_22</name>
    <dbReference type="NCBI Taxonomy" id="1802165"/>
    <lineage>
        <taxon>Bacteria</taxon>
        <taxon>Candidatus Spechtiibacteriota</taxon>
    </lineage>
</organism>
<name>A0A1G2HHX1_9BACT</name>
<feature type="transmembrane region" description="Helical" evidence="1">
    <location>
        <begin position="12"/>
        <end position="29"/>
    </location>
</feature>
<evidence type="ECO:0000313" key="3">
    <source>
        <dbReference type="Proteomes" id="UP000176770"/>
    </source>
</evidence>
<protein>
    <submittedName>
        <fullName evidence="2">Uncharacterized protein</fullName>
    </submittedName>
</protein>
<proteinExistence type="predicted"/>
<evidence type="ECO:0000256" key="1">
    <source>
        <dbReference type="SAM" id="Phobius"/>
    </source>
</evidence>
<dbReference type="Proteomes" id="UP000176770">
    <property type="component" value="Unassembled WGS sequence"/>
</dbReference>
<feature type="transmembrane region" description="Helical" evidence="1">
    <location>
        <begin position="41"/>
        <end position="60"/>
    </location>
</feature>
<gene>
    <name evidence="2" type="ORF">A3F94_02325</name>
</gene>
<feature type="transmembrane region" description="Helical" evidence="1">
    <location>
        <begin position="125"/>
        <end position="143"/>
    </location>
</feature>
<reference evidence="2 3" key="1">
    <citation type="journal article" date="2016" name="Nat. Commun.">
        <title>Thousands of microbial genomes shed light on interconnected biogeochemical processes in an aquifer system.</title>
        <authorList>
            <person name="Anantharaman K."/>
            <person name="Brown C.T."/>
            <person name="Hug L.A."/>
            <person name="Sharon I."/>
            <person name="Castelle C.J."/>
            <person name="Probst A.J."/>
            <person name="Thomas B.C."/>
            <person name="Singh A."/>
            <person name="Wilkins M.J."/>
            <person name="Karaoz U."/>
            <person name="Brodie E.L."/>
            <person name="Williams K.H."/>
            <person name="Hubbard S.S."/>
            <person name="Banfield J.F."/>
        </authorList>
    </citation>
    <scope>NUCLEOTIDE SEQUENCE [LARGE SCALE GENOMIC DNA]</scope>
</reference>
<keyword evidence="1" id="KW-0472">Membrane</keyword>
<comment type="caution">
    <text evidence="2">The sequence shown here is derived from an EMBL/GenBank/DDBJ whole genome shotgun (WGS) entry which is preliminary data.</text>
</comment>
<sequence length="153" mass="17614">MNLTNFFQKNTVWKKLFFVSFFLFLYWPLTNILEGDYISALWTFGVGTMLYAGSYSLLRLDGKIQMFCGVAIVSATVLTMFMLFSLGLGTATEINYIELAPYIFSSIFMFIASSLRFIQKWGLKTLLLILLIAWFSIRVLSYVKSKSMFYLGL</sequence>